<sequence length="371" mass="42313">MPQNTITCSCCRTEIPPTRALVRCVTCPEYNSCADCHVTQSFSGEHIADHSYEVHMHGHKLVLPEKDSFPSAKQEERCLETSTQTIAACNSQSLFGSEGYLGASLTPARVVSPVFERPYWGAFLTPEKDVSPIFKRLIAALFIHFDSNSTMQLNPRDYCKFMLAFGFTAPEFPAIAVATNESALPTELHECDAWLAKVYNSFPLDYRMATREFPMDPADTGRYYTTMHPPTPVVPNGMPILSRLGFEEFFLFTALRKPDDLFQRLNHLLWELPRLSDPETGSEFLEQQVPRECFPAGPDPMVEEERARAMAEEQAREQEEALQLHMLRMQQQQIEQMQMQQQQYEHEQRMAILQANHAGMMQALSNGKNYI</sequence>
<dbReference type="AlphaFoldDB" id="A0A1Y1YTY6"/>
<evidence type="ECO:0000256" key="1">
    <source>
        <dbReference type="ARBA" id="ARBA00022723"/>
    </source>
</evidence>
<dbReference type="InterPro" id="IPR055936">
    <property type="entry name" value="DUF7514"/>
</dbReference>
<dbReference type="Proteomes" id="UP000193144">
    <property type="component" value="Unassembled WGS sequence"/>
</dbReference>
<keyword evidence="3" id="KW-0862">Zinc</keyword>
<gene>
    <name evidence="6" type="ORF">BCR34DRAFT_574879</name>
</gene>
<feature type="coiled-coil region" evidence="4">
    <location>
        <begin position="301"/>
        <end position="347"/>
    </location>
</feature>
<feature type="domain" description="DUF7514" evidence="5">
    <location>
        <begin position="124"/>
        <end position="307"/>
    </location>
</feature>
<evidence type="ECO:0000313" key="6">
    <source>
        <dbReference type="EMBL" id="ORY01429.1"/>
    </source>
</evidence>
<dbReference type="SUPFAM" id="SSF57850">
    <property type="entry name" value="RING/U-box"/>
    <property type="match status" value="1"/>
</dbReference>
<proteinExistence type="predicted"/>
<accession>A0A1Y1YTY6</accession>
<organism evidence="6 7">
    <name type="scientific">Clohesyomyces aquaticus</name>
    <dbReference type="NCBI Taxonomy" id="1231657"/>
    <lineage>
        <taxon>Eukaryota</taxon>
        <taxon>Fungi</taxon>
        <taxon>Dikarya</taxon>
        <taxon>Ascomycota</taxon>
        <taxon>Pezizomycotina</taxon>
        <taxon>Dothideomycetes</taxon>
        <taxon>Pleosporomycetidae</taxon>
        <taxon>Pleosporales</taxon>
        <taxon>Lindgomycetaceae</taxon>
        <taxon>Clohesyomyces</taxon>
    </lineage>
</organism>
<evidence type="ECO:0000256" key="4">
    <source>
        <dbReference type="SAM" id="Coils"/>
    </source>
</evidence>
<keyword evidence="2" id="KW-0863">Zinc-finger</keyword>
<reference evidence="6 7" key="1">
    <citation type="submission" date="2016-07" db="EMBL/GenBank/DDBJ databases">
        <title>Pervasive Adenine N6-methylation of Active Genes in Fungi.</title>
        <authorList>
            <consortium name="DOE Joint Genome Institute"/>
            <person name="Mondo S.J."/>
            <person name="Dannebaum R.O."/>
            <person name="Kuo R.C."/>
            <person name="Labutti K."/>
            <person name="Haridas S."/>
            <person name="Kuo A."/>
            <person name="Salamov A."/>
            <person name="Ahrendt S.R."/>
            <person name="Lipzen A."/>
            <person name="Sullivan W."/>
            <person name="Andreopoulos W.B."/>
            <person name="Clum A."/>
            <person name="Lindquist E."/>
            <person name="Daum C."/>
            <person name="Ramamoorthy G.K."/>
            <person name="Gryganskyi A."/>
            <person name="Culley D."/>
            <person name="Magnuson J.K."/>
            <person name="James T.Y."/>
            <person name="O'Malley M.A."/>
            <person name="Stajich J.E."/>
            <person name="Spatafora J.W."/>
            <person name="Visel A."/>
            <person name="Grigoriev I.V."/>
        </authorList>
    </citation>
    <scope>NUCLEOTIDE SEQUENCE [LARGE SCALE GENOMIC DNA]</scope>
    <source>
        <strain evidence="6 7">CBS 115471</strain>
    </source>
</reference>
<dbReference type="Pfam" id="PF24355">
    <property type="entry name" value="DUF7514"/>
    <property type="match status" value="1"/>
</dbReference>
<keyword evidence="4" id="KW-0175">Coiled coil</keyword>
<evidence type="ECO:0000313" key="7">
    <source>
        <dbReference type="Proteomes" id="UP000193144"/>
    </source>
</evidence>
<dbReference type="EMBL" id="MCFA01000170">
    <property type="protein sequence ID" value="ORY01429.1"/>
    <property type="molecule type" value="Genomic_DNA"/>
</dbReference>
<evidence type="ECO:0000256" key="2">
    <source>
        <dbReference type="ARBA" id="ARBA00022771"/>
    </source>
</evidence>
<dbReference type="InterPro" id="IPR043145">
    <property type="entry name" value="Znf_ZZ_sf"/>
</dbReference>
<protein>
    <recommendedName>
        <fullName evidence="5">DUF7514 domain-containing protein</fullName>
    </recommendedName>
</protein>
<dbReference type="STRING" id="1231657.A0A1Y1YTY6"/>
<dbReference type="GO" id="GO:0008270">
    <property type="term" value="F:zinc ion binding"/>
    <property type="evidence" value="ECO:0007669"/>
    <property type="project" value="UniProtKB-KW"/>
</dbReference>
<evidence type="ECO:0000256" key="3">
    <source>
        <dbReference type="ARBA" id="ARBA00022833"/>
    </source>
</evidence>
<evidence type="ECO:0000259" key="5">
    <source>
        <dbReference type="Pfam" id="PF24355"/>
    </source>
</evidence>
<dbReference type="OrthoDB" id="5075811at2759"/>
<comment type="caution">
    <text evidence="6">The sequence shown here is derived from an EMBL/GenBank/DDBJ whole genome shotgun (WGS) entry which is preliminary data.</text>
</comment>
<keyword evidence="1" id="KW-0479">Metal-binding</keyword>
<dbReference type="Gene3D" id="3.30.60.90">
    <property type="match status" value="1"/>
</dbReference>
<name>A0A1Y1YTY6_9PLEO</name>
<keyword evidence="7" id="KW-1185">Reference proteome</keyword>